<keyword evidence="2" id="KW-0812">Transmembrane</keyword>
<feature type="region of interest" description="Disordered" evidence="1">
    <location>
        <begin position="1"/>
        <end position="134"/>
    </location>
</feature>
<protein>
    <recommendedName>
        <fullName evidence="5">DUF4878 domain-containing protein</fullName>
    </recommendedName>
</protein>
<organism evidence="3 4">
    <name type="scientific">Mycolicibacterium smegmatis (strain ATCC 700084 / mc(2)155)</name>
    <name type="common">Mycobacterium smegmatis</name>
    <dbReference type="NCBI Taxonomy" id="246196"/>
    <lineage>
        <taxon>Bacteria</taxon>
        <taxon>Bacillati</taxon>
        <taxon>Actinomycetota</taxon>
        <taxon>Actinomycetes</taxon>
        <taxon>Mycobacteriales</taxon>
        <taxon>Mycobacteriaceae</taxon>
        <taxon>Mycolicibacterium</taxon>
    </lineage>
</organism>
<keyword evidence="2" id="KW-0472">Membrane</keyword>
<feature type="compositionally biased region" description="Pro residues" evidence="1">
    <location>
        <begin position="27"/>
        <end position="48"/>
    </location>
</feature>
<evidence type="ECO:0008006" key="5">
    <source>
        <dbReference type="Google" id="ProtNLM"/>
    </source>
</evidence>
<dbReference type="Proteomes" id="UP000006158">
    <property type="component" value="Chromosome"/>
</dbReference>
<feature type="compositionally biased region" description="Low complexity" evidence="1">
    <location>
        <begin position="49"/>
        <end position="125"/>
    </location>
</feature>
<dbReference type="EMBL" id="CP001663">
    <property type="protein sequence ID" value="AFP38827.1"/>
    <property type="molecule type" value="Genomic_DNA"/>
</dbReference>
<evidence type="ECO:0000256" key="1">
    <source>
        <dbReference type="SAM" id="MobiDB-lite"/>
    </source>
</evidence>
<feature type="transmembrane region" description="Helical" evidence="2">
    <location>
        <begin position="139"/>
        <end position="163"/>
    </location>
</feature>
<name>I7FZZ3_MYCS2</name>
<evidence type="ECO:0000313" key="3">
    <source>
        <dbReference type="EMBL" id="AFP38827.1"/>
    </source>
</evidence>
<evidence type="ECO:0000313" key="4">
    <source>
        <dbReference type="Proteomes" id="UP000006158"/>
    </source>
</evidence>
<reference evidence="3 4" key="1">
    <citation type="journal article" date="2007" name="Genome Biol.">
        <title>Interrupted coding sequences in Mycobacterium smegmatis: authentic mutations or sequencing errors?</title>
        <authorList>
            <person name="Deshayes C."/>
            <person name="Perrodou E."/>
            <person name="Gallien S."/>
            <person name="Euphrasie D."/>
            <person name="Schaeffer C."/>
            <person name="Van-Dorsselaer A."/>
            <person name="Poch O."/>
            <person name="Lecompte O."/>
            <person name="Reyrat J.M."/>
        </authorList>
    </citation>
    <scope>NUCLEOTIDE SEQUENCE [LARGE SCALE GENOMIC DNA]</scope>
    <source>
        <strain evidence="4">ATCC 700084 / mc(2)155</strain>
    </source>
</reference>
<proteinExistence type="predicted"/>
<keyword evidence="2" id="KW-1133">Transmembrane helix</keyword>
<sequence length="280" mass="29715">MSAAPAGRAGDRLAYRLPLRSTVTYPPSNPPASPPPGPDGPWQQPPQAYPQYGDAQQGYQPGSAPGAQPAYGAPQYDPQAYGYPQQPAYGQQQYGQPQYGQPQYGQPQYGQPQYGQQPYGYGPQGYPQPQPPSSNKKGLIIGGAIAAVVVLVAIIALVVLLLVPSQSSDQKAIQQLLKDVGSTSNFSTALDNYFCAGDQALFDMSALEELGIDPSLIDSPPMETPDANATIGDITVDGDKATAKIESRGSTGTMHFRKESGEWKVCMSDSPTLSNFPGFN</sequence>
<accession>I7FZZ3</accession>
<reference evidence="3 4" key="2">
    <citation type="journal article" date="2009" name="Genome Res.">
        <title>Ortho-proteogenomics: multiple proteomes investigation through orthology and a new MS-based protocol.</title>
        <authorList>
            <person name="Gallien S."/>
            <person name="Perrodou E."/>
            <person name="Carapito C."/>
            <person name="Deshayes C."/>
            <person name="Reyrat J.M."/>
            <person name="Van Dorsselaer A."/>
            <person name="Poch O."/>
            <person name="Schaeffer C."/>
            <person name="Lecompte O."/>
        </authorList>
    </citation>
    <scope>NUCLEOTIDE SEQUENCE [LARGE SCALE GENOMIC DNA]</scope>
    <source>
        <strain evidence="4">ATCC 700084 / mc(2)155</strain>
    </source>
</reference>
<dbReference type="KEGG" id="msg:MSMEI_2359"/>
<gene>
    <name evidence="3" type="ordered locus">MSMEI_2359</name>
</gene>
<dbReference type="PATRIC" id="fig|246196.56.peg.2417"/>
<dbReference type="AlphaFoldDB" id="I7FZZ3"/>
<evidence type="ECO:0000256" key="2">
    <source>
        <dbReference type="SAM" id="Phobius"/>
    </source>
</evidence>